<dbReference type="InterPro" id="IPR051206">
    <property type="entry name" value="NAMLAA_amidase_2"/>
</dbReference>
<dbReference type="GO" id="GO:0005737">
    <property type="term" value="C:cytoplasm"/>
    <property type="evidence" value="ECO:0007669"/>
    <property type="project" value="UniProtKB-SubCell"/>
</dbReference>
<accession>N6X073</accession>
<evidence type="ECO:0000256" key="12">
    <source>
        <dbReference type="ARBA" id="ARBA00042615"/>
    </source>
</evidence>
<dbReference type="SMART" id="SM00644">
    <property type="entry name" value="Ami_2"/>
    <property type="match status" value="1"/>
</dbReference>
<keyword evidence="6" id="KW-0963">Cytoplasm</keyword>
<keyword evidence="9" id="KW-0862">Zinc</keyword>
<protein>
    <recommendedName>
        <fullName evidence="11">1,6-anhydro-N-acetylmuramyl-L-alanine amidase AmpD</fullName>
        <ecNumber evidence="5">3.5.1.28</ecNumber>
    </recommendedName>
    <alternativeName>
        <fullName evidence="12">N-acetylmuramoyl-L-alanine amidase</fullName>
    </alternativeName>
</protein>
<dbReference type="NCBIfam" id="NF008758">
    <property type="entry name" value="PRK11789.1"/>
    <property type="match status" value="1"/>
</dbReference>
<dbReference type="PANTHER" id="PTHR30417:SF4">
    <property type="entry name" value="1,6-ANHYDRO-N-ACETYLMURAMYL-L-ALANINE AMIDASE AMPD"/>
    <property type="match status" value="1"/>
</dbReference>
<dbReference type="GO" id="GO:0071555">
    <property type="term" value="P:cell wall organization"/>
    <property type="evidence" value="ECO:0007669"/>
    <property type="project" value="UniProtKB-KW"/>
</dbReference>
<evidence type="ECO:0000256" key="8">
    <source>
        <dbReference type="ARBA" id="ARBA00022801"/>
    </source>
</evidence>
<keyword evidence="10" id="KW-0961">Cell wall biogenesis/degradation</keyword>
<dbReference type="Pfam" id="PF01510">
    <property type="entry name" value="Amidase_2"/>
    <property type="match status" value="1"/>
</dbReference>
<evidence type="ECO:0000256" key="3">
    <source>
        <dbReference type="ARBA" id="ARBA00004496"/>
    </source>
</evidence>
<evidence type="ECO:0000256" key="6">
    <source>
        <dbReference type="ARBA" id="ARBA00022490"/>
    </source>
</evidence>
<evidence type="ECO:0000256" key="5">
    <source>
        <dbReference type="ARBA" id="ARBA00011901"/>
    </source>
</evidence>
<proteinExistence type="inferred from homology"/>
<dbReference type="RefSeq" id="WP_004582666.1">
    <property type="nucleotide sequence ID" value="NZ_AP028878.1"/>
</dbReference>
<dbReference type="GO" id="GO:0008745">
    <property type="term" value="F:N-acetylmuramoyl-L-alanine amidase activity"/>
    <property type="evidence" value="ECO:0007669"/>
    <property type="project" value="UniProtKB-EC"/>
</dbReference>
<comment type="caution">
    <text evidence="14">The sequence shown here is derived from an EMBL/GenBank/DDBJ whole genome shotgun (WGS) entry which is preliminary data.</text>
</comment>
<dbReference type="OrthoDB" id="9794842at2"/>
<evidence type="ECO:0000259" key="13">
    <source>
        <dbReference type="SMART" id="SM00644"/>
    </source>
</evidence>
<dbReference type="PATRIC" id="fig|626887.3.peg.4738"/>
<reference evidence="14 15" key="1">
    <citation type="journal article" date="2013" name="Genome Announc.">
        <title>Genome Sequence of the Polycyclic Aromatic Hydrocarbon-Degrading Bacterium Strain Marinobacter nanhaiticus D15-8WT.</title>
        <authorList>
            <person name="Cui Z."/>
            <person name="Gao W."/>
            <person name="Li Q."/>
            <person name="Xu G."/>
            <person name="Zheng L."/>
        </authorList>
    </citation>
    <scope>NUCLEOTIDE SEQUENCE [LARGE SCALE GENOMIC DNA]</scope>
    <source>
        <strain evidence="14 15">D15-8W</strain>
    </source>
</reference>
<keyword evidence="8" id="KW-0378">Hydrolase</keyword>
<name>N6X073_9GAMM</name>
<evidence type="ECO:0000256" key="2">
    <source>
        <dbReference type="ARBA" id="ARBA00001947"/>
    </source>
</evidence>
<evidence type="ECO:0000256" key="11">
    <source>
        <dbReference type="ARBA" id="ARBA00039257"/>
    </source>
</evidence>
<dbReference type="PANTHER" id="PTHR30417">
    <property type="entry name" value="N-ACETYLMURAMOYL-L-ALANINE AMIDASE AMID"/>
    <property type="match status" value="1"/>
</dbReference>
<evidence type="ECO:0000313" key="14">
    <source>
        <dbReference type="EMBL" id="ENO14448.1"/>
    </source>
</evidence>
<evidence type="ECO:0000313" key="15">
    <source>
        <dbReference type="Proteomes" id="UP000013165"/>
    </source>
</evidence>
<evidence type="ECO:0000256" key="7">
    <source>
        <dbReference type="ARBA" id="ARBA00022723"/>
    </source>
</evidence>
<evidence type="ECO:0000256" key="9">
    <source>
        <dbReference type="ARBA" id="ARBA00022833"/>
    </source>
</evidence>
<dbReference type="InterPro" id="IPR002502">
    <property type="entry name" value="Amidase_domain"/>
</dbReference>
<dbReference type="HOGENOM" id="CLU_049290_1_0_6"/>
<comment type="catalytic activity">
    <reaction evidence="1">
        <text>Hydrolyzes the link between N-acetylmuramoyl residues and L-amino acid residues in certain cell-wall glycopeptides.</text>
        <dbReference type="EC" id="3.5.1.28"/>
    </reaction>
</comment>
<dbReference type="GO" id="GO:0046872">
    <property type="term" value="F:metal ion binding"/>
    <property type="evidence" value="ECO:0007669"/>
    <property type="project" value="UniProtKB-KW"/>
</dbReference>
<evidence type="ECO:0000256" key="10">
    <source>
        <dbReference type="ARBA" id="ARBA00023316"/>
    </source>
</evidence>
<comment type="cofactor">
    <cofactor evidence="2">
        <name>Zn(2+)</name>
        <dbReference type="ChEBI" id="CHEBI:29105"/>
    </cofactor>
</comment>
<feature type="domain" description="N-acetylmuramoyl-L-alanine amidase" evidence="13">
    <location>
        <begin position="37"/>
        <end position="188"/>
    </location>
</feature>
<dbReference type="InterPro" id="IPR036505">
    <property type="entry name" value="Amidase/PGRP_sf"/>
</dbReference>
<organism evidence="14 15">
    <name type="scientific">Marinobacter nanhaiticus D15-8W</name>
    <dbReference type="NCBI Taxonomy" id="626887"/>
    <lineage>
        <taxon>Bacteria</taxon>
        <taxon>Pseudomonadati</taxon>
        <taxon>Pseudomonadota</taxon>
        <taxon>Gammaproteobacteria</taxon>
        <taxon>Pseudomonadales</taxon>
        <taxon>Marinobacteraceae</taxon>
        <taxon>Marinobacter</taxon>
    </lineage>
</organism>
<dbReference type="CDD" id="cd06583">
    <property type="entry name" value="PGRP"/>
    <property type="match status" value="1"/>
</dbReference>
<comment type="similarity">
    <text evidence="4">Belongs to the N-acetylmuramoyl-L-alanine amidase 2 family.</text>
</comment>
<dbReference type="EC" id="3.5.1.28" evidence="5"/>
<dbReference type="SUPFAM" id="SSF55846">
    <property type="entry name" value="N-acetylmuramoyl-L-alanine amidase-like"/>
    <property type="match status" value="1"/>
</dbReference>
<sequence>MGPLDGFDGSILISEHYPHAFSIDEAGWLEGARHCPSPNFGVRPNDASISLLVVHNISLPPGQFGGDAIERFFCNRLDAEEHPYFQQICEMKVSAHALVRRDGECVQFVSFLDRAWHAGRSSFQGEEECNDFSIGIELEGADDIPYEPEQYLTLARIARALMQRWPRISQERMTGHSDIAPGRKTDPGPAFSWPTFFEALLEAQDAPANGVGRSQ</sequence>
<keyword evidence="15" id="KW-1185">Reference proteome</keyword>
<gene>
    <name evidence="14" type="ORF">J057_23680</name>
</gene>
<dbReference type="AlphaFoldDB" id="N6X073"/>
<keyword evidence="7" id="KW-0479">Metal-binding</keyword>
<dbReference type="eggNOG" id="COG3023">
    <property type="taxonomic scope" value="Bacteria"/>
</dbReference>
<dbReference type="EMBL" id="APLQ01000014">
    <property type="protein sequence ID" value="ENO14448.1"/>
    <property type="molecule type" value="Genomic_DNA"/>
</dbReference>
<dbReference type="STRING" id="626887.J057_23680"/>
<dbReference type="Proteomes" id="UP000013165">
    <property type="component" value="Unassembled WGS sequence"/>
</dbReference>
<dbReference type="GO" id="GO:0009253">
    <property type="term" value="P:peptidoglycan catabolic process"/>
    <property type="evidence" value="ECO:0007669"/>
    <property type="project" value="InterPro"/>
</dbReference>
<dbReference type="GO" id="GO:0009254">
    <property type="term" value="P:peptidoglycan turnover"/>
    <property type="evidence" value="ECO:0007669"/>
    <property type="project" value="TreeGrafter"/>
</dbReference>
<comment type="subcellular location">
    <subcellularLocation>
        <location evidence="3">Cytoplasm</location>
    </subcellularLocation>
</comment>
<evidence type="ECO:0000256" key="1">
    <source>
        <dbReference type="ARBA" id="ARBA00001561"/>
    </source>
</evidence>
<dbReference type="Gene3D" id="3.40.80.10">
    <property type="entry name" value="Peptidoglycan recognition protein-like"/>
    <property type="match status" value="1"/>
</dbReference>
<evidence type="ECO:0000256" key="4">
    <source>
        <dbReference type="ARBA" id="ARBA00007553"/>
    </source>
</evidence>